<dbReference type="Gene3D" id="3.60.21.10">
    <property type="match status" value="1"/>
</dbReference>
<reference evidence="3 4" key="1">
    <citation type="submission" date="2017-05" db="EMBL/GenBank/DDBJ databases">
        <title>Vagococcus spp. assemblies.</title>
        <authorList>
            <person name="Gulvik C.A."/>
        </authorList>
    </citation>
    <scope>NUCLEOTIDE SEQUENCE [LARGE SCALE GENOMIC DNA]</scope>
    <source>
        <strain evidence="3 4">CCUG 51432</strain>
    </source>
</reference>
<protein>
    <submittedName>
        <fullName evidence="3">Metallophosphatase family protein</fullName>
    </submittedName>
</protein>
<dbReference type="PANTHER" id="PTHR42850">
    <property type="entry name" value="METALLOPHOSPHOESTERASE"/>
    <property type="match status" value="1"/>
</dbReference>
<dbReference type="PIRSF" id="PIRSF000883">
    <property type="entry name" value="Pesterase_MJ0912"/>
    <property type="match status" value="1"/>
</dbReference>
<comment type="caution">
    <text evidence="3">The sequence shown here is derived from an EMBL/GenBank/DDBJ whole genome shotgun (WGS) entry which is preliminary data.</text>
</comment>
<dbReference type="InterPro" id="IPR024654">
    <property type="entry name" value="Calcineurin-like_PHP_lpxH"/>
</dbReference>
<proteinExistence type="inferred from homology"/>
<evidence type="ECO:0000313" key="4">
    <source>
        <dbReference type="Proteomes" id="UP000287605"/>
    </source>
</evidence>
<dbReference type="SUPFAM" id="SSF56300">
    <property type="entry name" value="Metallo-dependent phosphatases"/>
    <property type="match status" value="1"/>
</dbReference>
<comment type="similarity">
    <text evidence="1">Belongs to the metallophosphoesterase superfamily. YfcE family.</text>
</comment>
<dbReference type="Proteomes" id="UP000287605">
    <property type="component" value="Unassembled WGS sequence"/>
</dbReference>
<name>A0A430B4D3_9ENTE</name>
<dbReference type="GO" id="GO:0005737">
    <property type="term" value="C:cytoplasm"/>
    <property type="evidence" value="ECO:0007669"/>
    <property type="project" value="TreeGrafter"/>
</dbReference>
<evidence type="ECO:0000259" key="2">
    <source>
        <dbReference type="Pfam" id="PF12850"/>
    </source>
</evidence>
<dbReference type="RefSeq" id="WP_126806950.1">
    <property type="nucleotide sequence ID" value="NZ_NGKA01000002.1"/>
</dbReference>
<dbReference type="Pfam" id="PF12850">
    <property type="entry name" value="Metallophos_2"/>
    <property type="match status" value="1"/>
</dbReference>
<accession>A0A430B4D3</accession>
<dbReference type="InterPro" id="IPR029052">
    <property type="entry name" value="Metallo-depent_PP-like"/>
</dbReference>
<dbReference type="PANTHER" id="PTHR42850:SF2">
    <property type="entry name" value="BLL5683 PROTEIN"/>
    <property type="match status" value="1"/>
</dbReference>
<sequence length="290" mass="33315">MRHKIGLLSDIHGNVTALEAVIEDSKREKVTEYWLLGDLVMPGPGAAELFQQIDKLNLPVFVKGNWEDCFLQSLAGEIDWEDPTDIYIGKLSKYLWENISVKELDRIKELPLYASRKVNHLNFGISHNLPTKNYGGFLSTVKGQENFDELFPSEEIDIAVYGHIHHQMLRYGSAGQMIINPGAVGQPFSFRDKLRQDLRAYYAILEIDDEGLAQVDFKKVPYDVAKEITRARQSQLPYSELYQTLLTTGHTQTRNRMLLAEINEQFGYKEELQRFLKRADFRGASDKTQK</sequence>
<organism evidence="3 4">
    <name type="scientific">Vagococcus elongatus</name>
    <dbReference type="NCBI Taxonomy" id="180344"/>
    <lineage>
        <taxon>Bacteria</taxon>
        <taxon>Bacillati</taxon>
        <taxon>Bacillota</taxon>
        <taxon>Bacilli</taxon>
        <taxon>Lactobacillales</taxon>
        <taxon>Enterococcaceae</taxon>
        <taxon>Vagococcus</taxon>
    </lineage>
</organism>
<dbReference type="GO" id="GO:0016791">
    <property type="term" value="F:phosphatase activity"/>
    <property type="evidence" value="ECO:0007669"/>
    <property type="project" value="TreeGrafter"/>
</dbReference>
<evidence type="ECO:0000313" key="3">
    <source>
        <dbReference type="EMBL" id="RSU15226.1"/>
    </source>
</evidence>
<dbReference type="InterPro" id="IPR011152">
    <property type="entry name" value="Pesterase_MJ0912"/>
</dbReference>
<dbReference type="InterPro" id="IPR050126">
    <property type="entry name" value="Ap4A_hydrolase"/>
</dbReference>
<dbReference type="EMBL" id="NGKA01000002">
    <property type="protein sequence ID" value="RSU15226.1"/>
    <property type="molecule type" value="Genomic_DNA"/>
</dbReference>
<evidence type="ECO:0000256" key="1">
    <source>
        <dbReference type="ARBA" id="ARBA00008950"/>
    </source>
</evidence>
<feature type="domain" description="Calcineurin-like phosphoesterase" evidence="2">
    <location>
        <begin position="4"/>
        <end position="209"/>
    </location>
</feature>
<gene>
    <name evidence="3" type="ORF">CBF29_02515</name>
</gene>
<keyword evidence="4" id="KW-1185">Reference proteome</keyword>
<dbReference type="OrthoDB" id="9813918at2"/>
<dbReference type="AlphaFoldDB" id="A0A430B4D3"/>